<dbReference type="Gene3D" id="3.30.70.120">
    <property type="match status" value="1"/>
</dbReference>
<dbReference type="Proteomes" id="UP000334340">
    <property type="component" value="Unassembled WGS sequence"/>
</dbReference>
<dbReference type="GO" id="GO:0010038">
    <property type="term" value="P:response to metal ion"/>
    <property type="evidence" value="ECO:0007669"/>
    <property type="project" value="InterPro"/>
</dbReference>
<dbReference type="AlphaFoldDB" id="A0A564ZNF0"/>
<organism evidence="2 3">
    <name type="scientific">Candidatus Methylomirabilis lanthanidiphila</name>
    <dbReference type="NCBI Taxonomy" id="2211376"/>
    <lineage>
        <taxon>Bacteria</taxon>
        <taxon>Candidatus Methylomirabilota</taxon>
        <taxon>Candidatus Methylomirabilia</taxon>
        <taxon>Candidatus Methylomirabilales</taxon>
        <taxon>Candidatus Methylomirabilaceae</taxon>
        <taxon>Candidatus Methylomirabilis</taxon>
    </lineage>
</organism>
<accession>A0A564ZNF0</accession>
<sequence>MESTTTHIVVLITAGSKHEAEAIGKALVESRLAACVNILEHVWSLFRWQGVIERQEEVLMLVKSRSDLLPSIIQVVKEMHSYTVPEVIALPILAGSPDYLAWADESIRQTS</sequence>
<dbReference type="InterPro" id="IPR011322">
    <property type="entry name" value="N-reg_PII-like_a/b"/>
</dbReference>
<dbReference type="GO" id="GO:0005507">
    <property type="term" value="F:copper ion binding"/>
    <property type="evidence" value="ECO:0007669"/>
    <property type="project" value="TreeGrafter"/>
</dbReference>
<dbReference type="InterPro" id="IPR015867">
    <property type="entry name" value="N-reg_PII/ATP_PRibTrfase_C"/>
</dbReference>
<dbReference type="PANTHER" id="PTHR23419">
    <property type="entry name" value="DIVALENT CATION TOLERANCE CUTA-RELATED"/>
    <property type="match status" value="1"/>
</dbReference>
<dbReference type="InterPro" id="IPR004323">
    <property type="entry name" value="Ion_tolerance_CutA"/>
</dbReference>
<dbReference type="EMBL" id="CABIKM010000045">
    <property type="protein sequence ID" value="VUZ86182.1"/>
    <property type="molecule type" value="Genomic_DNA"/>
</dbReference>
<gene>
    <name evidence="2" type="ORF">MELA_02579</name>
</gene>
<reference evidence="2 3" key="1">
    <citation type="submission" date="2019-07" db="EMBL/GenBank/DDBJ databases">
        <authorList>
            <person name="Cremers G."/>
        </authorList>
    </citation>
    <scope>NUCLEOTIDE SEQUENCE [LARGE SCALE GENOMIC DNA]</scope>
</reference>
<evidence type="ECO:0000313" key="2">
    <source>
        <dbReference type="EMBL" id="VUZ86182.1"/>
    </source>
</evidence>
<dbReference type="SUPFAM" id="SSF54913">
    <property type="entry name" value="GlnB-like"/>
    <property type="match status" value="1"/>
</dbReference>
<evidence type="ECO:0000313" key="3">
    <source>
        <dbReference type="Proteomes" id="UP000334340"/>
    </source>
</evidence>
<proteinExistence type="inferred from homology"/>
<keyword evidence="3" id="KW-1185">Reference proteome</keyword>
<comment type="similarity">
    <text evidence="1">Belongs to the CutA family.</text>
</comment>
<protein>
    <submittedName>
        <fullName evidence="2">Dihydroorotate dehydrogenase</fullName>
    </submittedName>
</protein>
<dbReference type="PANTHER" id="PTHR23419:SF8">
    <property type="entry name" value="FI09726P"/>
    <property type="match status" value="1"/>
</dbReference>
<evidence type="ECO:0000256" key="1">
    <source>
        <dbReference type="ARBA" id="ARBA00010169"/>
    </source>
</evidence>
<dbReference type="Pfam" id="PF03091">
    <property type="entry name" value="CutA1"/>
    <property type="match status" value="1"/>
</dbReference>
<name>A0A564ZNF0_9BACT</name>